<accession>A0ABQ6WS62</accession>
<reference evidence="1 2" key="1">
    <citation type="submission" date="2019-04" db="EMBL/GenBank/DDBJ databases">
        <authorList>
            <consortium name="DOE Joint Genome Institute"/>
            <person name="Mondo S."/>
            <person name="Kjaerbolling I."/>
            <person name="Vesth T."/>
            <person name="Frisvad J.C."/>
            <person name="Nybo J.L."/>
            <person name="Theobald S."/>
            <person name="Kildgaard S."/>
            <person name="Isbrandt T."/>
            <person name="Kuo A."/>
            <person name="Sato A."/>
            <person name="Lyhne E.K."/>
            <person name="Kogle M.E."/>
            <person name="Wiebenga A."/>
            <person name="Kun R.S."/>
            <person name="Lubbers R.J."/>
            <person name="Makela M.R."/>
            <person name="Barry K."/>
            <person name="Chovatia M."/>
            <person name="Clum A."/>
            <person name="Daum C."/>
            <person name="Haridas S."/>
            <person name="He G."/>
            <person name="LaButti K."/>
            <person name="Lipzen A."/>
            <person name="Riley R."/>
            <person name="Salamov A."/>
            <person name="Simmons B.A."/>
            <person name="Magnuson J.K."/>
            <person name="Henrissat B."/>
            <person name="Mortensen U.H."/>
            <person name="Larsen T.O."/>
            <person name="Devries R.P."/>
            <person name="Grigoriev I.V."/>
            <person name="Machida M."/>
            <person name="Baker S.E."/>
            <person name="Andersen M.R."/>
            <person name="Cantor M.N."/>
            <person name="Hua S.X."/>
        </authorList>
    </citation>
    <scope>NUCLEOTIDE SEQUENCE [LARGE SCALE GENOMIC DNA]</scope>
    <source>
        <strain evidence="1 2">CBS 117616</strain>
    </source>
</reference>
<name>A0ABQ6WS62_9EURO</name>
<protein>
    <submittedName>
        <fullName evidence="1">Uncharacterized protein</fullName>
    </submittedName>
</protein>
<dbReference type="EMBL" id="ML735713">
    <property type="protein sequence ID" value="KAE8419944.1"/>
    <property type="molecule type" value="Genomic_DNA"/>
</dbReference>
<evidence type="ECO:0000313" key="1">
    <source>
        <dbReference type="EMBL" id="KAE8419944.1"/>
    </source>
</evidence>
<organism evidence="1 2">
    <name type="scientific">Aspergillus pseudocaelatus</name>
    <dbReference type="NCBI Taxonomy" id="1825620"/>
    <lineage>
        <taxon>Eukaryota</taxon>
        <taxon>Fungi</taxon>
        <taxon>Dikarya</taxon>
        <taxon>Ascomycota</taxon>
        <taxon>Pezizomycotina</taxon>
        <taxon>Eurotiomycetes</taxon>
        <taxon>Eurotiomycetidae</taxon>
        <taxon>Eurotiales</taxon>
        <taxon>Aspergillaceae</taxon>
        <taxon>Aspergillus</taxon>
        <taxon>Aspergillus subgen. Circumdati</taxon>
    </lineage>
</organism>
<keyword evidence="2" id="KW-1185">Reference proteome</keyword>
<gene>
    <name evidence="1" type="ORF">BDV36DRAFT_125162</name>
</gene>
<dbReference type="Proteomes" id="UP000325395">
    <property type="component" value="Unassembled WGS sequence"/>
</dbReference>
<proteinExistence type="predicted"/>
<sequence length="105" mass="12645">MLYVLVTLMMRVLGCVTTWKRILKAIQYEPLKEWYESSIFNYTKVQRYTIAAGNYQTTDIENPKKKKKIIIIIIRINKINRRYLMRSLPIQRQFDIKSQITKNKS</sequence>
<evidence type="ECO:0000313" key="2">
    <source>
        <dbReference type="Proteomes" id="UP000325395"/>
    </source>
</evidence>